<dbReference type="OrthoDB" id="9794212at2"/>
<organism evidence="1 2">
    <name type="scientific">Geobacillus kaustophilus</name>
    <dbReference type="NCBI Taxonomy" id="1462"/>
    <lineage>
        <taxon>Bacteria</taxon>
        <taxon>Bacillati</taxon>
        <taxon>Bacillota</taxon>
        <taxon>Bacilli</taxon>
        <taxon>Bacillales</taxon>
        <taxon>Anoxybacillaceae</taxon>
        <taxon>Geobacillus</taxon>
        <taxon>Geobacillus thermoleovorans group</taxon>
    </lineage>
</organism>
<dbReference type="InterPro" id="IPR036412">
    <property type="entry name" value="HAD-like_sf"/>
</dbReference>
<dbReference type="Pfam" id="PF12710">
    <property type="entry name" value="HAD"/>
    <property type="match status" value="1"/>
</dbReference>
<dbReference type="Proteomes" id="UP000032522">
    <property type="component" value="Unassembled WGS sequence"/>
</dbReference>
<dbReference type="EMBL" id="JYBP01000003">
    <property type="protein sequence ID" value="KJE27992.1"/>
    <property type="molecule type" value="Genomic_DNA"/>
</dbReference>
<dbReference type="SUPFAM" id="SSF56784">
    <property type="entry name" value="HAD-like"/>
    <property type="match status" value="1"/>
</dbReference>
<dbReference type="NCBIfam" id="TIGR01488">
    <property type="entry name" value="HAD-SF-IB"/>
    <property type="match status" value="1"/>
</dbReference>
<accession>A0A0D8BX76</accession>
<evidence type="ECO:0000313" key="2">
    <source>
        <dbReference type="Proteomes" id="UP000032522"/>
    </source>
</evidence>
<dbReference type="AlphaFoldDB" id="A0A0D8BX76"/>
<keyword evidence="1" id="KW-0378">Hydrolase</keyword>
<dbReference type="Gene3D" id="1.20.1440.100">
    <property type="entry name" value="SG protein - dephosphorylation function"/>
    <property type="match status" value="1"/>
</dbReference>
<dbReference type="RefSeq" id="WP_044732783.1">
    <property type="nucleotide sequence ID" value="NZ_JYBP01000003.1"/>
</dbReference>
<reference evidence="1 2" key="1">
    <citation type="submission" date="2015-01" db="EMBL/GenBank/DDBJ databases">
        <authorList>
            <person name="Filippidou S."/>
            <person name="Jeanneret N."/>
            <person name="Russel-Delif L."/>
            <person name="Junier T."/>
            <person name="Wunderlin T."/>
            <person name="Molina V."/>
            <person name="Johnson S.L."/>
            <person name="Davenport K.W."/>
            <person name="Chain P.S."/>
            <person name="Dorador C."/>
            <person name="Junier P."/>
        </authorList>
    </citation>
    <scope>NUCLEOTIDE SEQUENCE [LARGE SCALE GENOMIC DNA]</scope>
    <source>
        <strain evidence="1 2">Et7/4</strain>
    </source>
</reference>
<dbReference type="PATRIC" id="fig|1462.6.peg.3736"/>
<comment type="caution">
    <text evidence="1">The sequence shown here is derived from an EMBL/GenBank/DDBJ whole genome shotgun (WGS) entry which is preliminary data.</text>
</comment>
<name>A0A0D8BX76_GEOKU</name>
<proteinExistence type="predicted"/>
<dbReference type="InterPro" id="IPR023214">
    <property type="entry name" value="HAD_sf"/>
</dbReference>
<sequence>MKIALFDVCGTIFHSNTTFDFLEYYLKNNKTFRVFNKIRKSIILKITNHLIYKLTKIDLMRLIATRFLNGSSLEDIQKASKEFVKILVKYKLNKQIYDLIVQYKNAGYHIVLFSGSYSFIVEEVMKLINADAFYASSLKIKDNVVTGKYDKDILLKKKEIFKKEYKQYSDLVVVTDNKTDLDLIEIATKGFIVSKKKNKNFWLSKKLNHIELLEV</sequence>
<gene>
    <name evidence="1" type="ORF">LG52_3393</name>
</gene>
<dbReference type="Gene3D" id="3.40.50.1000">
    <property type="entry name" value="HAD superfamily/HAD-like"/>
    <property type="match status" value="1"/>
</dbReference>
<dbReference type="GO" id="GO:0016787">
    <property type="term" value="F:hydrolase activity"/>
    <property type="evidence" value="ECO:0007669"/>
    <property type="project" value="UniProtKB-KW"/>
</dbReference>
<evidence type="ECO:0000313" key="1">
    <source>
        <dbReference type="EMBL" id="KJE27992.1"/>
    </source>
</evidence>
<protein>
    <submittedName>
        <fullName evidence="1">HAD phosphoserine phosphatase-like hydrolase, IB family protein</fullName>
    </submittedName>
</protein>